<dbReference type="AlphaFoldDB" id="A0A5N5QF43"/>
<accession>A0A5N5QF43</accession>
<evidence type="ECO:0000256" key="1">
    <source>
        <dbReference type="SAM" id="Phobius"/>
    </source>
</evidence>
<sequence length="188" mass="20203">MTVAAALPPAGEAPLAAPHFLPMIAVALIAVAKFAAAAVCAFRAAVTSPMSALVPAPTAEAAAIFVKGIAIEGIDPVARRVVASKEVAGILWDRLRESRGHRKESEEEEKEYLRELELDAEELGSGRECFILQALWLVRKQLTQFSKWASVYGHALSGLATIHGEFDLEVSMLSSRDGWALIGIVIDR</sequence>
<dbReference type="EMBL" id="SSOP01000174">
    <property type="protein sequence ID" value="KAB5590372.1"/>
    <property type="molecule type" value="Genomic_DNA"/>
</dbReference>
<evidence type="ECO:0000313" key="3">
    <source>
        <dbReference type="Proteomes" id="UP000383932"/>
    </source>
</evidence>
<organism evidence="2 3">
    <name type="scientific">Ceratobasidium theobromae</name>
    <dbReference type="NCBI Taxonomy" id="1582974"/>
    <lineage>
        <taxon>Eukaryota</taxon>
        <taxon>Fungi</taxon>
        <taxon>Dikarya</taxon>
        <taxon>Basidiomycota</taxon>
        <taxon>Agaricomycotina</taxon>
        <taxon>Agaricomycetes</taxon>
        <taxon>Cantharellales</taxon>
        <taxon>Ceratobasidiaceae</taxon>
        <taxon>Ceratobasidium</taxon>
    </lineage>
</organism>
<keyword evidence="1" id="KW-0472">Membrane</keyword>
<keyword evidence="1" id="KW-1133">Transmembrane helix</keyword>
<evidence type="ECO:0000313" key="2">
    <source>
        <dbReference type="EMBL" id="KAB5590372.1"/>
    </source>
</evidence>
<protein>
    <submittedName>
        <fullName evidence="2">Uncharacterized protein</fullName>
    </submittedName>
</protein>
<keyword evidence="3" id="KW-1185">Reference proteome</keyword>
<reference evidence="2 3" key="1">
    <citation type="journal article" date="2019" name="Fungal Biol. Biotechnol.">
        <title>Draft genome sequence of fastidious pathogen Ceratobasidium theobromae, which causes vascular-streak dieback in Theobroma cacao.</title>
        <authorList>
            <person name="Ali S.S."/>
            <person name="Asman A."/>
            <person name="Shao J."/>
            <person name="Firmansyah A.P."/>
            <person name="Susilo A.W."/>
            <person name="Rosmana A."/>
            <person name="McMahon P."/>
            <person name="Junaid M."/>
            <person name="Guest D."/>
            <person name="Kheng T.Y."/>
            <person name="Meinhardt L.W."/>
            <person name="Bailey B.A."/>
        </authorList>
    </citation>
    <scope>NUCLEOTIDE SEQUENCE [LARGE SCALE GENOMIC DNA]</scope>
    <source>
        <strain evidence="2 3">CT2</strain>
    </source>
</reference>
<dbReference type="Proteomes" id="UP000383932">
    <property type="component" value="Unassembled WGS sequence"/>
</dbReference>
<keyword evidence="1" id="KW-0812">Transmembrane</keyword>
<gene>
    <name evidence="2" type="ORF">CTheo_6173</name>
</gene>
<comment type="caution">
    <text evidence="2">The sequence shown here is derived from an EMBL/GenBank/DDBJ whole genome shotgun (WGS) entry which is preliminary data.</text>
</comment>
<feature type="transmembrane region" description="Helical" evidence="1">
    <location>
        <begin position="20"/>
        <end position="42"/>
    </location>
</feature>
<proteinExistence type="predicted"/>
<name>A0A5N5QF43_9AGAM</name>